<reference evidence="1" key="1">
    <citation type="submission" date="2021-06" db="EMBL/GenBank/DDBJ databases">
        <authorList>
            <person name="Kallberg Y."/>
            <person name="Tangrot J."/>
            <person name="Rosling A."/>
        </authorList>
    </citation>
    <scope>NUCLEOTIDE SEQUENCE</scope>
    <source>
        <strain evidence="1">BR232B</strain>
    </source>
</reference>
<dbReference type="OrthoDB" id="2397074at2759"/>
<accession>A0A9N9F506</accession>
<dbReference type="EMBL" id="CAJVPI010000260">
    <property type="protein sequence ID" value="CAG8509485.1"/>
    <property type="molecule type" value="Genomic_DNA"/>
</dbReference>
<comment type="caution">
    <text evidence="1">The sequence shown here is derived from an EMBL/GenBank/DDBJ whole genome shotgun (WGS) entry which is preliminary data.</text>
</comment>
<dbReference type="PANTHER" id="PTHR33266">
    <property type="entry name" value="CHROMOSOME 15, WHOLE GENOME SHOTGUN SEQUENCE"/>
    <property type="match status" value="1"/>
</dbReference>
<keyword evidence="2" id="KW-1185">Reference proteome</keyword>
<organism evidence="1 2">
    <name type="scientific">Paraglomus brasilianum</name>
    <dbReference type="NCBI Taxonomy" id="144538"/>
    <lineage>
        <taxon>Eukaryota</taxon>
        <taxon>Fungi</taxon>
        <taxon>Fungi incertae sedis</taxon>
        <taxon>Mucoromycota</taxon>
        <taxon>Glomeromycotina</taxon>
        <taxon>Glomeromycetes</taxon>
        <taxon>Paraglomerales</taxon>
        <taxon>Paraglomeraceae</taxon>
        <taxon>Paraglomus</taxon>
    </lineage>
</organism>
<dbReference type="Proteomes" id="UP000789739">
    <property type="component" value="Unassembled WGS sequence"/>
</dbReference>
<gene>
    <name evidence="1" type="ORF">PBRASI_LOCUS3035</name>
</gene>
<evidence type="ECO:0000313" key="1">
    <source>
        <dbReference type="EMBL" id="CAG8509485.1"/>
    </source>
</evidence>
<proteinExistence type="predicted"/>
<sequence>MVKLISDRVFVVYCCLRNVQQELDLGYPKRSSITPILLLDHKLTKTSDNGDEISVHPENIHLLFLGACIDLLATSSKTPSEWFYFQKDHSFWSRIQALMEELKNEIPELQYETSLQDERLSSEFLLTKWKNLFMDTLSRISNFSPTKCYEPSTHASVSQMRLFPPYYLLDFVDIFVPQTSPTTLSEFAKPDHWMLYGQPLWGALVQAQQTKEDLKNKYPLLDILLMAAGKLIGGVDFHNWFSNYKIKNERVTPLVAIAVLGQRVALNIIPQSEIAMELVASAITMRVCLHITEDRGTILSTYLSEPTLSEAAAYIMNIDNGLLVPDLLTMLINSIKEGVAEASYHGELVARFLLLLAYDYAYSQFIANVSYFPGYYSQVITVQQFLQALLDYETFNLIATDISTSKPNTSAPLGEGYIQFNHFVSITYTPSRKQLLKFLERGAAVLCKHNQCGVDIIIPVLLEPGGRMNINNITYILVQVKNWRHTPSQHQVQEASRMKLSPEFAGITTQHLLPYLSLYLQLGGEKCTAHIVEDIGILPEVDQLHKLVLSEPNLLKRPADNAEIPLKRVKIGRKKRYPSDTSVFSVICQTFQVSLAVYGLGKEVYACFNHFTAIETQTQILTSLRKLLVAWPDAAELENDSKHVQHMQPLVYVDAVNNSDNNIL</sequence>
<dbReference type="PANTHER" id="PTHR33266:SF1">
    <property type="entry name" value="F-BOX DOMAIN-CONTAINING PROTEIN"/>
    <property type="match status" value="1"/>
</dbReference>
<evidence type="ECO:0000313" key="2">
    <source>
        <dbReference type="Proteomes" id="UP000789739"/>
    </source>
</evidence>
<dbReference type="AlphaFoldDB" id="A0A9N9F506"/>
<protein>
    <submittedName>
        <fullName evidence="1">3472_t:CDS:1</fullName>
    </submittedName>
</protein>
<name>A0A9N9F506_9GLOM</name>